<evidence type="ECO:0000259" key="12">
    <source>
        <dbReference type="PROSITE" id="PS50111"/>
    </source>
</evidence>
<protein>
    <submittedName>
        <fullName evidence="14">Methyl-accepting chemotaxis protein</fullName>
    </submittedName>
</protein>
<feature type="domain" description="HAMP" evidence="13">
    <location>
        <begin position="431"/>
        <end position="483"/>
    </location>
</feature>
<evidence type="ECO:0000256" key="10">
    <source>
        <dbReference type="SAM" id="Phobius"/>
    </source>
</evidence>
<dbReference type="SMART" id="SM00283">
    <property type="entry name" value="MA"/>
    <property type="match status" value="1"/>
</dbReference>
<evidence type="ECO:0000256" key="5">
    <source>
        <dbReference type="ARBA" id="ARBA00022989"/>
    </source>
</evidence>
<dbReference type="Proteomes" id="UP000996601">
    <property type="component" value="Unassembled WGS sequence"/>
</dbReference>
<feature type="transmembrane region" description="Helical" evidence="10">
    <location>
        <begin position="326"/>
        <end position="349"/>
    </location>
</feature>
<dbReference type="Pfam" id="PF02743">
    <property type="entry name" value="dCache_1"/>
    <property type="match status" value="1"/>
</dbReference>
<name>A0ABT1RD73_9HYPH</name>
<dbReference type="InterPro" id="IPR003660">
    <property type="entry name" value="HAMP_dom"/>
</dbReference>
<dbReference type="EMBL" id="WHSB02000011">
    <property type="protein sequence ID" value="MCQ4633143.1"/>
    <property type="molecule type" value="Genomic_DNA"/>
</dbReference>
<dbReference type="CDD" id="cd18774">
    <property type="entry name" value="PDC2_HK_sensor"/>
    <property type="match status" value="1"/>
</dbReference>
<feature type="region of interest" description="Disordered" evidence="9">
    <location>
        <begin position="408"/>
        <end position="428"/>
    </location>
</feature>
<keyword evidence="5 10" id="KW-1133">Transmembrane helix</keyword>
<keyword evidence="6 10" id="KW-0472">Membrane</keyword>
<keyword evidence="8" id="KW-0807">Transducer</keyword>
<dbReference type="RefSeq" id="WP_256119773.1">
    <property type="nucleotide sequence ID" value="NZ_WHSB02000011.1"/>
</dbReference>
<evidence type="ECO:0000256" key="11">
    <source>
        <dbReference type="SAM" id="SignalP"/>
    </source>
</evidence>
<keyword evidence="15" id="KW-1185">Reference proteome</keyword>
<accession>A0ABT1RD73</accession>
<feature type="domain" description="HAMP" evidence="13">
    <location>
        <begin position="350"/>
        <end position="403"/>
    </location>
</feature>
<feature type="domain" description="Methyl-accepting transducer" evidence="12">
    <location>
        <begin position="488"/>
        <end position="717"/>
    </location>
</feature>
<feature type="signal peptide" evidence="11">
    <location>
        <begin position="1"/>
        <end position="25"/>
    </location>
</feature>
<dbReference type="InterPro" id="IPR051310">
    <property type="entry name" value="MCP_chemotaxis"/>
</dbReference>
<proteinExistence type="inferred from homology"/>
<dbReference type="Gene3D" id="1.10.8.500">
    <property type="entry name" value="HAMP domain in histidine kinase"/>
    <property type="match status" value="1"/>
</dbReference>
<dbReference type="SUPFAM" id="SSF58104">
    <property type="entry name" value="Methyl-accepting chemotaxis protein (MCP) signaling domain"/>
    <property type="match status" value="1"/>
</dbReference>
<evidence type="ECO:0000256" key="2">
    <source>
        <dbReference type="ARBA" id="ARBA00022475"/>
    </source>
</evidence>
<evidence type="ECO:0000256" key="4">
    <source>
        <dbReference type="ARBA" id="ARBA00022692"/>
    </source>
</evidence>
<feature type="region of interest" description="Disordered" evidence="9">
    <location>
        <begin position="731"/>
        <end position="750"/>
    </location>
</feature>
<evidence type="ECO:0000256" key="3">
    <source>
        <dbReference type="ARBA" id="ARBA00022500"/>
    </source>
</evidence>
<feature type="chain" id="PRO_5046113578" evidence="11">
    <location>
        <begin position="26"/>
        <end position="750"/>
    </location>
</feature>
<evidence type="ECO:0000313" key="15">
    <source>
        <dbReference type="Proteomes" id="UP000996601"/>
    </source>
</evidence>
<evidence type="ECO:0000256" key="7">
    <source>
        <dbReference type="ARBA" id="ARBA00029447"/>
    </source>
</evidence>
<dbReference type="InterPro" id="IPR004089">
    <property type="entry name" value="MCPsignal_dom"/>
</dbReference>
<comment type="subcellular location">
    <subcellularLocation>
        <location evidence="1">Cell membrane</location>
        <topology evidence="1">Multi-pass membrane protein</topology>
    </subcellularLocation>
</comment>
<dbReference type="PROSITE" id="PS50111">
    <property type="entry name" value="CHEMOTAXIS_TRANSDUC_2"/>
    <property type="match status" value="1"/>
</dbReference>
<dbReference type="PANTHER" id="PTHR43531:SF11">
    <property type="entry name" value="METHYL-ACCEPTING CHEMOTAXIS PROTEIN 3"/>
    <property type="match status" value="1"/>
</dbReference>
<dbReference type="SUPFAM" id="SSF158472">
    <property type="entry name" value="HAMP domain-like"/>
    <property type="match status" value="1"/>
</dbReference>
<gene>
    <name evidence="14" type="ORF">GB927_024090</name>
</gene>
<evidence type="ECO:0000256" key="6">
    <source>
        <dbReference type="ARBA" id="ARBA00023136"/>
    </source>
</evidence>
<keyword evidence="4 10" id="KW-0812">Transmembrane</keyword>
<dbReference type="InterPro" id="IPR033479">
    <property type="entry name" value="dCache_1"/>
</dbReference>
<keyword evidence="2" id="KW-1003">Cell membrane</keyword>
<dbReference type="Pfam" id="PF00015">
    <property type="entry name" value="MCPsignal"/>
    <property type="match status" value="1"/>
</dbReference>
<sequence>MRLSIKLSLAALLLAVIAISATSVASLYLSASQSTEAAVTKLETLADGRRNELAQYLQSIVKETRDLAGQKVVAKALDDLSGELGAIEGDRAAELQRRYGGKADLKSAEIDKFDQMHGRYHGFFLRQAEAQGFDDMLLVNLSGDIVYSLKKHDDFGANLTTDARFAGTGLAKVFAEAAPSTETAIVAFGDYQAYAPAGRAMAFLAAPVASVAGKIGVLVVALPTERIAARLNNPVGLGETGEAMLLNADGTLLTRPSHGADNDVLSMRIAPELLAADGGAIAKATLPDHRGREVKLAAASFDFLGRTWTVAAVMASSEVFAGLTRLIHWTLLVSLCVLVVTAAVGFLFASRLSRPITALVSDMNRLAGGDTTIACDGQARRDEIGDMARSVLVFRDAAIEKERLQRETASIREEADSERAARESAKQAEDAETEAAVLRLAGALQHLARGDLTQRIDTPFMPALDRIRTDYNASIERLAEAMTTVRVNTHRIRDDSSEMQEALVQLSSRTERQAASLGEAATALAEMTQAVQSAAERTTVAERLASDTKKSSATSEQVVDNVVSAIGKIETSSHEIGNIIGVIDDIAFQTNLLALNAGVEAARAGEAGKGFAVVAQEVRELAQRTASAAREVKALITKSADEVARGAGLVRETGSVLRDIAGKINAIDTEIKEIARAARDQSVGIREINTTIRQLDAVTQQNAAMVEESSAVTHRLSDESATLARLVGQFETPSETSRQPAARPHLRAIA</sequence>
<dbReference type="SMART" id="SM00304">
    <property type="entry name" value="HAMP"/>
    <property type="match status" value="2"/>
</dbReference>
<evidence type="ECO:0000259" key="13">
    <source>
        <dbReference type="PROSITE" id="PS50885"/>
    </source>
</evidence>
<reference evidence="14" key="1">
    <citation type="submission" date="2021-07" db="EMBL/GenBank/DDBJ databases">
        <title>Shinella sp. nov., a novel member of the genus Shinella from water.</title>
        <authorList>
            <person name="Deng Y."/>
        </authorList>
    </citation>
    <scope>NUCLEOTIDE SEQUENCE</scope>
    <source>
        <strain evidence="14">CPCC 100929</strain>
    </source>
</reference>
<dbReference type="PANTHER" id="PTHR43531">
    <property type="entry name" value="PROTEIN ICFG"/>
    <property type="match status" value="1"/>
</dbReference>
<dbReference type="Gene3D" id="1.10.287.950">
    <property type="entry name" value="Methyl-accepting chemotaxis protein"/>
    <property type="match status" value="1"/>
</dbReference>
<keyword evidence="3" id="KW-0145">Chemotaxis</keyword>
<dbReference type="PROSITE" id="PS50885">
    <property type="entry name" value="HAMP"/>
    <property type="match status" value="2"/>
</dbReference>
<comment type="caution">
    <text evidence="14">The sequence shown here is derived from an EMBL/GenBank/DDBJ whole genome shotgun (WGS) entry which is preliminary data.</text>
</comment>
<dbReference type="CDD" id="cd11386">
    <property type="entry name" value="MCP_signal"/>
    <property type="match status" value="1"/>
</dbReference>
<comment type="similarity">
    <text evidence="7">Belongs to the methyl-accepting chemotaxis (MCP) protein family.</text>
</comment>
<dbReference type="Gene3D" id="3.30.450.20">
    <property type="entry name" value="PAS domain"/>
    <property type="match status" value="1"/>
</dbReference>
<dbReference type="Pfam" id="PF00672">
    <property type="entry name" value="HAMP"/>
    <property type="match status" value="1"/>
</dbReference>
<evidence type="ECO:0000256" key="9">
    <source>
        <dbReference type="SAM" id="MobiDB-lite"/>
    </source>
</evidence>
<organism evidence="14 15">
    <name type="scientific">Shinella lacus</name>
    <dbReference type="NCBI Taxonomy" id="2654216"/>
    <lineage>
        <taxon>Bacteria</taxon>
        <taxon>Pseudomonadati</taxon>
        <taxon>Pseudomonadota</taxon>
        <taxon>Alphaproteobacteria</taxon>
        <taxon>Hyphomicrobiales</taxon>
        <taxon>Rhizobiaceae</taxon>
        <taxon>Shinella</taxon>
    </lineage>
</organism>
<evidence type="ECO:0000256" key="1">
    <source>
        <dbReference type="ARBA" id="ARBA00004651"/>
    </source>
</evidence>
<evidence type="ECO:0000313" key="14">
    <source>
        <dbReference type="EMBL" id="MCQ4633143.1"/>
    </source>
</evidence>
<keyword evidence="11" id="KW-0732">Signal</keyword>
<evidence type="ECO:0000256" key="8">
    <source>
        <dbReference type="PROSITE-ProRule" id="PRU00284"/>
    </source>
</evidence>